<reference evidence="3" key="2">
    <citation type="journal article" date="2023" name="IMA Fungus">
        <title>Comparative genomic study of the Penicillium genus elucidates a diverse pangenome and 15 lateral gene transfer events.</title>
        <authorList>
            <person name="Petersen C."/>
            <person name="Sorensen T."/>
            <person name="Nielsen M.R."/>
            <person name="Sondergaard T.E."/>
            <person name="Sorensen J.L."/>
            <person name="Fitzpatrick D.A."/>
            <person name="Frisvad J.C."/>
            <person name="Nielsen K.L."/>
        </authorList>
    </citation>
    <scope>NUCLEOTIDE SEQUENCE</scope>
    <source>
        <strain evidence="3">IBT 29677</strain>
    </source>
</reference>
<dbReference type="SUPFAM" id="SSF53098">
    <property type="entry name" value="Ribonuclease H-like"/>
    <property type="match status" value="1"/>
</dbReference>
<name>A0A9W9W0Q4_9EURO</name>
<accession>A0A9W9W0Q4</accession>
<dbReference type="OrthoDB" id="4507940at2759"/>
<dbReference type="Pfam" id="PF05699">
    <property type="entry name" value="Dimer_Tnp_hAT"/>
    <property type="match status" value="1"/>
</dbReference>
<feature type="region of interest" description="Disordered" evidence="1">
    <location>
        <begin position="37"/>
        <end position="74"/>
    </location>
</feature>
<dbReference type="GO" id="GO:0046983">
    <property type="term" value="F:protein dimerization activity"/>
    <property type="evidence" value="ECO:0007669"/>
    <property type="project" value="InterPro"/>
</dbReference>
<dbReference type="AlphaFoldDB" id="A0A9W9W0Q4"/>
<dbReference type="PANTHER" id="PTHR47611">
    <property type="entry name" value="HAT DIMERISATION DOMAIN, C-TERMINAL"/>
    <property type="match status" value="1"/>
</dbReference>
<evidence type="ECO:0000313" key="4">
    <source>
        <dbReference type="Proteomes" id="UP001147747"/>
    </source>
</evidence>
<protein>
    <recommendedName>
        <fullName evidence="2">HAT C-terminal dimerisation domain-containing protein</fullName>
    </recommendedName>
</protein>
<dbReference type="GeneID" id="81371792"/>
<dbReference type="InterPro" id="IPR012337">
    <property type="entry name" value="RNaseH-like_sf"/>
</dbReference>
<evidence type="ECO:0000256" key="1">
    <source>
        <dbReference type="SAM" id="MobiDB-lite"/>
    </source>
</evidence>
<gene>
    <name evidence="3" type="ORF">N7509_008175</name>
</gene>
<organism evidence="3 4">
    <name type="scientific">Penicillium cosmopolitanum</name>
    <dbReference type="NCBI Taxonomy" id="1131564"/>
    <lineage>
        <taxon>Eukaryota</taxon>
        <taxon>Fungi</taxon>
        <taxon>Dikarya</taxon>
        <taxon>Ascomycota</taxon>
        <taxon>Pezizomycotina</taxon>
        <taxon>Eurotiomycetes</taxon>
        <taxon>Eurotiomycetidae</taxon>
        <taxon>Eurotiales</taxon>
        <taxon>Aspergillaceae</taxon>
        <taxon>Penicillium</taxon>
    </lineage>
</organism>
<evidence type="ECO:0000313" key="3">
    <source>
        <dbReference type="EMBL" id="KAJ5392685.1"/>
    </source>
</evidence>
<dbReference type="InterPro" id="IPR008906">
    <property type="entry name" value="HATC_C_dom"/>
</dbReference>
<feature type="domain" description="HAT C-terminal dimerisation" evidence="2">
    <location>
        <begin position="77"/>
        <end position="147"/>
    </location>
</feature>
<sequence length="213" mass="25030">MLAPDSRFRFFLSEDWDHEWRVRYRRSFQTALSPYQTRLLDNQSTPDPQTQPTSTSRLSKMLSGNQRATKPTDDEVSQYLDGDLIEIEPLQYWRENQSRFPAIVQLARDILSIPATGAGVERLFNTARDICHYRRGRMNSETIEEHMLFLCSTRFNLKEAETKELEQYFSLQENEAVRELNMEYPEEVEVEMDGISDYEEEDIVDPKGERGNT</sequence>
<keyword evidence="4" id="KW-1185">Reference proteome</keyword>
<dbReference type="Proteomes" id="UP001147747">
    <property type="component" value="Unassembled WGS sequence"/>
</dbReference>
<evidence type="ECO:0000259" key="2">
    <source>
        <dbReference type="Pfam" id="PF05699"/>
    </source>
</evidence>
<proteinExistence type="predicted"/>
<reference evidence="3" key="1">
    <citation type="submission" date="2022-12" db="EMBL/GenBank/DDBJ databases">
        <authorList>
            <person name="Petersen C."/>
        </authorList>
    </citation>
    <scope>NUCLEOTIDE SEQUENCE</scope>
    <source>
        <strain evidence="3">IBT 29677</strain>
    </source>
</reference>
<dbReference type="RefSeq" id="XP_056488363.1">
    <property type="nucleotide sequence ID" value="XM_056632812.1"/>
</dbReference>
<dbReference type="EMBL" id="JAPZBU010000008">
    <property type="protein sequence ID" value="KAJ5392685.1"/>
    <property type="molecule type" value="Genomic_DNA"/>
</dbReference>
<feature type="compositionally biased region" description="Low complexity" evidence="1">
    <location>
        <begin position="43"/>
        <end position="56"/>
    </location>
</feature>
<comment type="caution">
    <text evidence="3">The sequence shown here is derived from an EMBL/GenBank/DDBJ whole genome shotgun (WGS) entry which is preliminary data.</text>
</comment>
<dbReference type="PANTHER" id="PTHR47611:SF1">
    <property type="entry name" value="CCHC-TYPE DOMAIN-CONTAINING PROTEIN"/>
    <property type="match status" value="1"/>
</dbReference>